<feature type="compositionally biased region" description="Basic and acidic residues" evidence="1">
    <location>
        <begin position="811"/>
        <end position="825"/>
    </location>
</feature>
<reference evidence="2 3" key="1">
    <citation type="journal article" date="2018" name="BMC Genomics">
        <title>Genomic comparison of Trypanosoma conorhini and Trypanosoma rangeli to Trypanosoma cruzi strains of high and low virulence.</title>
        <authorList>
            <person name="Bradwell K.R."/>
            <person name="Koparde V.N."/>
            <person name="Matveyev A.V."/>
            <person name="Serrano M.G."/>
            <person name="Alves J.M."/>
            <person name="Parikh H."/>
            <person name="Huang B."/>
            <person name="Lee V."/>
            <person name="Espinosa-Alvarez O."/>
            <person name="Ortiz P.A."/>
            <person name="Costa-Martins A.G."/>
            <person name="Teixeira M.M."/>
            <person name="Buck G.A."/>
        </authorList>
    </citation>
    <scope>NUCLEOTIDE SEQUENCE [LARGE SCALE GENOMIC DNA]</scope>
    <source>
        <strain evidence="2 3">025E</strain>
    </source>
</reference>
<dbReference type="AlphaFoldDB" id="A0A3R7PIS7"/>
<feature type="compositionally biased region" description="Basic and acidic residues" evidence="1">
    <location>
        <begin position="534"/>
        <end position="555"/>
    </location>
</feature>
<gene>
    <name evidence="2" type="ORF">Tco025E_03708</name>
</gene>
<dbReference type="RefSeq" id="XP_029229246.1">
    <property type="nucleotide sequence ID" value="XM_029370626.1"/>
</dbReference>
<organism evidence="2 3">
    <name type="scientific">Trypanosoma conorhini</name>
    <dbReference type="NCBI Taxonomy" id="83891"/>
    <lineage>
        <taxon>Eukaryota</taxon>
        <taxon>Discoba</taxon>
        <taxon>Euglenozoa</taxon>
        <taxon>Kinetoplastea</taxon>
        <taxon>Metakinetoplastina</taxon>
        <taxon>Trypanosomatida</taxon>
        <taxon>Trypanosomatidae</taxon>
        <taxon>Trypanosoma</taxon>
    </lineage>
</organism>
<name>A0A3R7PIS7_9TRYP</name>
<feature type="region of interest" description="Disordered" evidence="1">
    <location>
        <begin position="347"/>
        <end position="432"/>
    </location>
</feature>
<dbReference type="Proteomes" id="UP000284403">
    <property type="component" value="Unassembled WGS sequence"/>
</dbReference>
<accession>A0A3R7PIS7</accession>
<feature type="compositionally biased region" description="Low complexity" evidence="1">
    <location>
        <begin position="687"/>
        <end position="698"/>
    </location>
</feature>
<feature type="region of interest" description="Disordered" evidence="1">
    <location>
        <begin position="518"/>
        <end position="557"/>
    </location>
</feature>
<comment type="caution">
    <text evidence="2">The sequence shown here is derived from an EMBL/GenBank/DDBJ whole genome shotgun (WGS) entry which is preliminary data.</text>
</comment>
<evidence type="ECO:0000313" key="3">
    <source>
        <dbReference type="Proteomes" id="UP000284403"/>
    </source>
</evidence>
<feature type="compositionally biased region" description="Basic residues" evidence="1">
    <location>
        <begin position="861"/>
        <end position="870"/>
    </location>
</feature>
<feature type="compositionally biased region" description="Low complexity" evidence="1">
    <location>
        <begin position="492"/>
        <end position="502"/>
    </location>
</feature>
<dbReference type="EMBL" id="MKKU01000175">
    <property type="protein sequence ID" value="RNF20581.1"/>
    <property type="molecule type" value="Genomic_DNA"/>
</dbReference>
<feature type="region of interest" description="Disordered" evidence="1">
    <location>
        <begin position="595"/>
        <end position="729"/>
    </location>
</feature>
<evidence type="ECO:0000256" key="1">
    <source>
        <dbReference type="SAM" id="MobiDB-lite"/>
    </source>
</evidence>
<feature type="region of interest" description="Disordered" evidence="1">
    <location>
        <begin position="156"/>
        <end position="189"/>
    </location>
</feature>
<feature type="region of interest" description="Disordered" evidence="1">
    <location>
        <begin position="1069"/>
        <end position="1101"/>
    </location>
</feature>
<feature type="region of interest" description="Disordered" evidence="1">
    <location>
        <begin position="483"/>
        <end position="503"/>
    </location>
</feature>
<feature type="compositionally biased region" description="Polar residues" evidence="1">
    <location>
        <begin position="610"/>
        <end position="631"/>
    </location>
</feature>
<evidence type="ECO:0000313" key="2">
    <source>
        <dbReference type="EMBL" id="RNF20581.1"/>
    </source>
</evidence>
<feature type="region of interest" description="Disordered" evidence="1">
    <location>
        <begin position="989"/>
        <end position="1055"/>
    </location>
</feature>
<dbReference type="OrthoDB" id="246689at2759"/>
<feature type="compositionally biased region" description="Low complexity" evidence="1">
    <location>
        <begin position="711"/>
        <end position="723"/>
    </location>
</feature>
<feature type="compositionally biased region" description="Basic and acidic residues" evidence="1">
    <location>
        <begin position="633"/>
        <end position="647"/>
    </location>
</feature>
<feature type="compositionally biased region" description="Polar residues" evidence="1">
    <location>
        <begin position="156"/>
        <end position="167"/>
    </location>
</feature>
<protein>
    <submittedName>
        <fullName evidence="2">Megakaryocyte stimulating factor</fullName>
    </submittedName>
</protein>
<dbReference type="GeneID" id="40317319"/>
<feature type="region of interest" description="Disordered" evidence="1">
    <location>
        <begin position="766"/>
        <end position="884"/>
    </location>
</feature>
<feature type="compositionally biased region" description="Basic and acidic residues" evidence="1">
    <location>
        <begin position="356"/>
        <end position="367"/>
    </location>
</feature>
<proteinExistence type="predicted"/>
<keyword evidence="3" id="KW-1185">Reference proteome</keyword>
<sequence length="1156" mass="124153">MENRAMELFRVSVSRSATNTSLAASAVAQSSFRVTSASPGSSPLALGLEAEENSAERMPSPGLRGAALLQEAEQQPKQQPRQQLGEPFARTTLTSPALSLRADSPSFVRSLLQSPPRVRPTSELLPTRAAMDVPRSAPMFVHAEEDVPHAAHACLSESTAQPQSSVASPKLGNPTHGDSTTFNVPGSVPSAATVRSEEKAARSTTCHVCPLCGISVVLVGTFVEHQLQWNEHVASWMHQRNLQLRAAAQRKGRGPVESATWALTPPLSSGLLHTTGDISASPVLLQPEDTSPGAISLLRAMAFPTRAEGVKAEAFAPSPEHAGRETVSFITSPPHVHKKLFVAGNSASASENNNSGEEHMEGCHTEDAPAPFWTEGNPRRKALPREMSSGAPPPAEQRSGGAPSNDGSSSRAAAAQEADHVASSEVSESASLREELARRKERQLERTLAAFLMKREGQQLLDCFRRWFNLMFVRTVNGSSLLHGSPPTRGPAANAAAASDSAGIRSGKEVSLLGCNAAEEQREETSARATSSHPGHEPKWDKQTRDKRTTGDGGREGAFMASQFKDFAHVLGSSSSSSVEVEVAKTDVSWHIQRSVRQPHHGGEGDSDGASPSGSLESDTSIQEMLSSLTPRLQERVRTVLRGEPRRSRAFPKTSKALSSMRCSLPVQVPSPTGPSLLVSGGDSRGAPSSPTAQAAQSGLEDVMQGRSESRLGASSLSSTRTGPCQRCGAEGDIKLESYLTQGLHTATEVDEAGMQGIPAAMGVATRNVSPPPAEPAAVPWLRQGDPLGRSSGDTVSAGVRDSPLRSHSRSSLEGHPKSPSKREALASSPSRRRDWPAQGAEETADLAARESCAPQPFLLHQRRSGRRSSRSSSRPQARREEALLRRGRAEETFRGIPGEYYCYYNAAYHRVLDPTAEVYYDARGRRLPFFVVRRSSSATTSPTRWPTATTHPQSPLGPGRLNPYCSVCVGRYCLVLVDEHMQPVAVPPSRQRGAFGNGDEAHGAVCPGRSARSPTPRGARNPLLPRTPRPLPRRTVSRGRQDSPASSQLASRCAPATGNNFAAATVSEHASVRPNPASDAPLSGSGARDETQQESVPEEAKWLRRQERRLRRRVKSLLWRELPQCRGSQQWVEYLTSLKETIKILEALRSGADVH</sequence>